<accession>A0AAJ2JCN6</accession>
<proteinExistence type="predicted"/>
<dbReference type="EMBL" id="JAVSKO010000005">
    <property type="protein sequence ID" value="MDT3468934.1"/>
    <property type="molecule type" value="Genomic_DNA"/>
</dbReference>
<evidence type="ECO:0000313" key="2">
    <source>
        <dbReference type="Proteomes" id="UP001251948"/>
    </source>
</evidence>
<reference evidence="1" key="1">
    <citation type="submission" date="2023-07" db="EMBL/GenBank/DDBJ databases">
        <title>Comparative genomics of clinical Stenotrophomonas maltophilia isolates reveals regions of diversity which correlate with colonization and persistence in vivo.</title>
        <authorList>
            <person name="Mcdaniel M.S."/>
            <person name="Swords W.E."/>
            <person name="Sumpter N.A."/>
            <person name="Lindgren N.R."/>
            <person name="Billiot C.E."/>
        </authorList>
    </citation>
    <scope>NUCLEOTIDE SEQUENCE</scope>
    <source>
        <strain evidence="1">Ism4</strain>
    </source>
</reference>
<dbReference type="Proteomes" id="UP001251948">
    <property type="component" value="Unassembled WGS sequence"/>
</dbReference>
<organism evidence="1 2">
    <name type="scientific">Stenotrophomonas maltophilia</name>
    <name type="common">Pseudomonas maltophilia</name>
    <name type="synonym">Xanthomonas maltophilia</name>
    <dbReference type="NCBI Taxonomy" id="40324"/>
    <lineage>
        <taxon>Bacteria</taxon>
        <taxon>Pseudomonadati</taxon>
        <taxon>Pseudomonadota</taxon>
        <taxon>Gammaproteobacteria</taxon>
        <taxon>Lysobacterales</taxon>
        <taxon>Lysobacteraceae</taxon>
        <taxon>Stenotrophomonas</taxon>
        <taxon>Stenotrophomonas maltophilia group</taxon>
    </lineage>
</organism>
<comment type="caution">
    <text evidence="1">The sequence shown here is derived from an EMBL/GenBank/DDBJ whole genome shotgun (WGS) entry which is preliminary data.</text>
</comment>
<name>A0AAJ2JCN6_STEMA</name>
<dbReference type="RefSeq" id="WP_312562670.1">
    <property type="nucleotide sequence ID" value="NZ_JAVSKO010000005.1"/>
</dbReference>
<sequence length="116" mass="12187">MNAFQILATCGTALGLLLTVALSIAGWVISGQRAKITEITSLIGGLQKDIAKVHLTMVEEYVKDHDLQSTLERLDKTLDKMASSIESTGAQLQALGLTMARIEGASAASATKRSAG</sequence>
<protein>
    <submittedName>
        <fullName evidence="1">Uncharacterized protein</fullName>
    </submittedName>
</protein>
<dbReference type="AlphaFoldDB" id="A0AAJ2JCN6"/>
<evidence type="ECO:0000313" key="1">
    <source>
        <dbReference type="EMBL" id="MDT3468934.1"/>
    </source>
</evidence>
<gene>
    <name evidence="1" type="ORF">ROV92_13170</name>
</gene>